<protein>
    <submittedName>
        <fullName evidence="1">Uncharacterized protein</fullName>
    </submittedName>
</protein>
<dbReference type="GeneID" id="9698047"/>
<dbReference type="RefSeq" id="XP_003073228.1">
    <property type="nucleotide sequence ID" value="XM_003073182.1"/>
</dbReference>
<dbReference type="KEGG" id="ein:Eint_071050"/>
<dbReference type="HOGENOM" id="CLU_1001252_0_0_1"/>
<dbReference type="AlphaFoldDB" id="E0S833"/>
<dbReference type="VEuPathDB" id="MicrosporidiaDB:Eint_071050"/>
<dbReference type="Proteomes" id="UP000002313">
    <property type="component" value="Chromosome VII"/>
</dbReference>
<accession>E0S833</accession>
<keyword evidence="2" id="KW-1185">Reference proteome</keyword>
<gene>
    <name evidence="1" type="ORF">Eint_071050</name>
</gene>
<evidence type="ECO:0000313" key="2">
    <source>
        <dbReference type="Proteomes" id="UP000002313"/>
    </source>
</evidence>
<organism evidence="1 2">
    <name type="scientific">Encephalitozoon intestinalis (strain ATCC 50506)</name>
    <name type="common">Microsporidian parasite</name>
    <name type="synonym">Septata intestinalis</name>
    <dbReference type="NCBI Taxonomy" id="876142"/>
    <lineage>
        <taxon>Eukaryota</taxon>
        <taxon>Fungi</taxon>
        <taxon>Fungi incertae sedis</taxon>
        <taxon>Microsporidia</taxon>
        <taxon>Unikaryonidae</taxon>
        <taxon>Encephalitozoon</taxon>
    </lineage>
</organism>
<evidence type="ECO:0000313" key="1">
    <source>
        <dbReference type="EMBL" id="ADM11868.1"/>
    </source>
</evidence>
<reference evidence="1 2" key="1">
    <citation type="journal article" date="2010" name="Nat. Commun.">
        <title>The complete sequence of the smallest known nuclear genome from the microsporidian Encephalitozoon intestinalis.</title>
        <authorList>
            <person name="Corradi N."/>
            <person name="Pombert J.-F."/>
            <person name="Farinelli L."/>
            <person name="Didier E.S."/>
            <person name="Keeling P.J."/>
        </authorList>
    </citation>
    <scope>NUCLEOTIDE SEQUENCE [LARGE SCALE GENOMIC DNA]</scope>
    <source>
        <strain evidence="1 2">ATCC 50506</strain>
    </source>
</reference>
<name>E0S833_ENCIT</name>
<reference evidence="1 2" key="2">
    <citation type="journal article" date="2012" name="Proc. Natl. Acad. Sci. U.S.A.">
        <title>Gain and loss of multiple functionally related, horizontally transferred genes in the reduced genomes of two microsporidian parasites.</title>
        <authorList>
            <person name="Pombert J.-F."/>
            <person name="Selman M."/>
            <person name="Burki F."/>
            <person name="Bardell F.T."/>
            <person name="Farinelli L."/>
            <person name="Solter L.F."/>
            <person name="Whitman D.W."/>
            <person name="Weiss L.M."/>
            <person name="Corradi N."/>
            <person name="Keeling P.J."/>
        </authorList>
    </citation>
    <scope>NUCLEOTIDE SEQUENCE [LARGE SCALE GENOMIC DNA]</scope>
    <source>
        <strain evidence="1 2">ATCC 50506</strain>
    </source>
</reference>
<dbReference type="EMBL" id="CP001948">
    <property type="protein sequence ID" value="ADM11868.1"/>
    <property type="molecule type" value="Genomic_DNA"/>
</dbReference>
<dbReference type="OrthoDB" id="2195775at2759"/>
<sequence length="279" mass="31958">MEPGLILMFMSIFVSARDRELEEFVEKDIKVFFSSYPTQILGLEEENGLLVSHSKYVNPSKYKFVTRARLVKSGEKYVVIFGENNICKDGNSVVKCKEERPWDIDRKEFGYTISTDNKCITKGPEESIQMKICVNTDDQIFSFKLADLGGCGDIGSLLRNEGRKNMTTNVNIFHPESECPSSIRIKTKGDVNKNIILPIKREKNRNTSFSQQGDVSSYSGDEADFPLYEETLPKEEEVTVTHVLTRNPHSGVKRVHLDHHHSPHHYRSKNLVRRDPIIF</sequence>
<proteinExistence type="predicted"/>